<evidence type="ECO:0000313" key="1">
    <source>
        <dbReference type="EMBL" id="KOF88806.1"/>
    </source>
</evidence>
<protein>
    <submittedName>
        <fullName evidence="1">Uncharacterized protein</fullName>
    </submittedName>
</protein>
<gene>
    <name evidence="1" type="ORF">OCBIM_22014209mg</name>
</gene>
<sequence length="92" mass="10176">MVMIPPACNCRFTRDRSALVMVTLYTLEQRKTVVLKDQQSLGNCSDQQITRCAICCRTGRGCYMLKDQLGLLCAEELIGLLYAEGPIGVAIC</sequence>
<reference evidence="1" key="1">
    <citation type="submission" date="2015-07" db="EMBL/GenBank/DDBJ databases">
        <title>MeaNS - Measles Nucleotide Surveillance Program.</title>
        <authorList>
            <person name="Tran T."/>
            <person name="Druce J."/>
        </authorList>
    </citation>
    <scope>NUCLEOTIDE SEQUENCE</scope>
    <source>
        <strain evidence="1">UCB-OBI-ISO-001</strain>
        <tissue evidence="1">Gonad</tissue>
    </source>
</reference>
<dbReference type="EMBL" id="KQ418101">
    <property type="protein sequence ID" value="KOF88806.1"/>
    <property type="molecule type" value="Genomic_DNA"/>
</dbReference>
<name>A0A0L8HHV1_OCTBM</name>
<dbReference type="AlphaFoldDB" id="A0A0L8HHV1"/>
<organism evidence="1">
    <name type="scientific">Octopus bimaculoides</name>
    <name type="common">California two-spotted octopus</name>
    <dbReference type="NCBI Taxonomy" id="37653"/>
    <lineage>
        <taxon>Eukaryota</taxon>
        <taxon>Metazoa</taxon>
        <taxon>Spiralia</taxon>
        <taxon>Lophotrochozoa</taxon>
        <taxon>Mollusca</taxon>
        <taxon>Cephalopoda</taxon>
        <taxon>Coleoidea</taxon>
        <taxon>Octopodiformes</taxon>
        <taxon>Octopoda</taxon>
        <taxon>Incirrata</taxon>
        <taxon>Octopodidae</taxon>
        <taxon>Octopus</taxon>
    </lineage>
</organism>
<accession>A0A0L8HHV1</accession>
<proteinExistence type="predicted"/>